<accession>H6BWE5</accession>
<dbReference type="RefSeq" id="XP_009156522.1">
    <property type="nucleotide sequence ID" value="XM_009158274.1"/>
</dbReference>
<gene>
    <name evidence="1" type="ORF">HMPREF1120_04165</name>
</gene>
<reference evidence="1" key="1">
    <citation type="submission" date="2011-07" db="EMBL/GenBank/DDBJ databases">
        <title>The Genome Sequence of Exophiala (Wangiella) dermatitidis NIH/UT8656.</title>
        <authorList>
            <consortium name="The Broad Institute Genome Sequencing Platform"/>
            <person name="Cuomo C."/>
            <person name="Wang Z."/>
            <person name="Hunicke-Smith S."/>
            <person name="Szanislo P.J."/>
            <person name="Earl A."/>
            <person name="Young S.K."/>
            <person name="Zeng Q."/>
            <person name="Gargeya S."/>
            <person name="Fitzgerald M."/>
            <person name="Haas B."/>
            <person name="Abouelleil A."/>
            <person name="Alvarado L."/>
            <person name="Arachchi H.M."/>
            <person name="Berlin A."/>
            <person name="Brown A."/>
            <person name="Chapman S.B."/>
            <person name="Chen Z."/>
            <person name="Dunbar C."/>
            <person name="Freedman E."/>
            <person name="Gearin G."/>
            <person name="Gellesch M."/>
            <person name="Goldberg J."/>
            <person name="Griggs A."/>
            <person name="Gujja S."/>
            <person name="Heiman D."/>
            <person name="Howarth C."/>
            <person name="Larson L."/>
            <person name="Lui A."/>
            <person name="MacDonald P.J.P."/>
            <person name="Montmayeur A."/>
            <person name="Murphy C."/>
            <person name="Neiman D."/>
            <person name="Pearson M."/>
            <person name="Priest M."/>
            <person name="Roberts A."/>
            <person name="Saif S."/>
            <person name="Shea T."/>
            <person name="Shenoy N."/>
            <person name="Sisk P."/>
            <person name="Stolte C."/>
            <person name="Sykes S."/>
            <person name="Wortman J."/>
            <person name="Nusbaum C."/>
            <person name="Birren B."/>
        </authorList>
    </citation>
    <scope>NUCLEOTIDE SEQUENCE</scope>
    <source>
        <strain evidence="1">NIH/UT8656</strain>
    </source>
</reference>
<dbReference type="AlphaFoldDB" id="H6BWE5"/>
<sequence length="128" mass="14253">MASTTTTHDNARTKRMLMGSLRPGQSIGSPYIYHARLSTIAPSSHFQLFNLCASTTIPSFPTAQPHEAAWPNPQSVWYVSKAWTLERAARTAGVPWTGVPVRVLLWQCSARKKVCKVPKFKAKRRSAN</sequence>
<dbReference type="HOGENOM" id="CLU_2090447_0_0_1"/>
<proteinExistence type="predicted"/>
<keyword evidence="2" id="KW-1185">Reference proteome</keyword>
<dbReference type="EMBL" id="JH226132">
    <property type="protein sequence ID" value="EHY56061.1"/>
    <property type="molecule type" value="Genomic_DNA"/>
</dbReference>
<dbReference type="InParanoid" id="H6BWE5"/>
<protein>
    <submittedName>
        <fullName evidence="1">Uncharacterized protein</fullName>
    </submittedName>
</protein>
<evidence type="ECO:0000313" key="1">
    <source>
        <dbReference type="EMBL" id="EHY56061.1"/>
    </source>
</evidence>
<dbReference type="VEuPathDB" id="FungiDB:HMPREF1120_04165"/>
<dbReference type="GeneID" id="20308804"/>
<name>H6BWE5_EXODN</name>
<evidence type="ECO:0000313" key="2">
    <source>
        <dbReference type="Proteomes" id="UP000007304"/>
    </source>
</evidence>
<organism evidence="1 2">
    <name type="scientific">Exophiala dermatitidis (strain ATCC 34100 / CBS 525.76 / NIH/UT8656)</name>
    <name type="common">Black yeast</name>
    <name type="synonym">Wangiella dermatitidis</name>
    <dbReference type="NCBI Taxonomy" id="858893"/>
    <lineage>
        <taxon>Eukaryota</taxon>
        <taxon>Fungi</taxon>
        <taxon>Dikarya</taxon>
        <taxon>Ascomycota</taxon>
        <taxon>Pezizomycotina</taxon>
        <taxon>Eurotiomycetes</taxon>
        <taxon>Chaetothyriomycetidae</taxon>
        <taxon>Chaetothyriales</taxon>
        <taxon>Herpotrichiellaceae</taxon>
        <taxon>Exophiala</taxon>
    </lineage>
</organism>
<dbReference type="Proteomes" id="UP000007304">
    <property type="component" value="Unassembled WGS sequence"/>
</dbReference>